<dbReference type="EMBL" id="FPHK01000011">
    <property type="protein sequence ID" value="SFV54427.1"/>
    <property type="molecule type" value="Genomic_DNA"/>
</dbReference>
<dbReference type="InterPro" id="IPR020846">
    <property type="entry name" value="MFS_dom"/>
</dbReference>
<dbReference type="Pfam" id="PF07690">
    <property type="entry name" value="MFS_1"/>
    <property type="match status" value="1"/>
</dbReference>
<dbReference type="SUPFAM" id="SSF103473">
    <property type="entry name" value="MFS general substrate transporter"/>
    <property type="match status" value="1"/>
</dbReference>
<protein>
    <submittedName>
        <fullName evidence="3">Fosmidomycin resistance protein</fullName>
    </submittedName>
</protein>
<feature type="transmembrane region" description="Helical" evidence="1">
    <location>
        <begin position="239"/>
        <end position="262"/>
    </location>
</feature>
<feature type="transmembrane region" description="Helical" evidence="1">
    <location>
        <begin position="365"/>
        <end position="385"/>
    </location>
</feature>
<sequence length="391" mass="42853">MQQKNNNIIATVSLAHLVQDTYSAFLAPILPLLIEKLGMSLVMSAFLDIARKIPSLLNPFFGLLAERSDARYFVILSPALTAVVMSLLGVANSYAMLIVLLFIAGITSTLFHIPSPGMIKASAGEKLGRGMSYYMVGGELARTLGPLIVTGGVSLWGLEGTWRLMPFGIIASIILYYKLRNFHFTQRKFTKKREKGDAMREVKRFVPLFGAMSGFMFFQSAMKMAVTLYLAVYLTQEGFSLWVASSALAVLQFFGVIGTFLSGNISDKIGRQKTLVIMSSGAALTMSAFLFSTTPYTMFPLLALLGIFMFANGPIMLSVIHELDTKMPTFINSVYMSINFSVSSIVVLSMGVFGDAIGLKTTYTIAAFMAYIAIGFALYLNRAIIKTKNRI</sequence>
<gene>
    <name evidence="3" type="ORF">MNB_SM-6-737</name>
</gene>
<feature type="transmembrane region" description="Helical" evidence="1">
    <location>
        <begin position="298"/>
        <end position="320"/>
    </location>
</feature>
<name>A0A1W1BLP0_9ZZZZ</name>
<dbReference type="GO" id="GO:0005886">
    <property type="term" value="C:plasma membrane"/>
    <property type="evidence" value="ECO:0007669"/>
    <property type="project" value="TreeGrafter"/>
</dbReference>
<reference evidence="3" key="1">
    <citation type="submission" date="2016-10" db="EMBL/GenBank/DDBJ databases">
        <authorList>
            <person name="de Groot N.N."/>
        </authorList>
    </citation>
    <scope>NUCLEOTIDE SEQUENCE</scope>
</reference>
<dbReference type="InterPro" id="IPR011701">
    <property type="entry name" value="MFS"/>
</dbReference>
<keyword evidence="1" id="KW-0472">Membrane</keyword>
<feature type="domain" description="Major facilitator superfamily (MFS) profile" evidence="2">
    <location>
        <begin position="8"/>
        <end position="385"/>
    </location>
</feature>
<keyword evidence="1" id="KW-1133">Transmembrane helix</keyword>
<dbReference type="InterPro" id="IPR036259">
    <property type="entry name" value="MFS_trans_sf"/>
</dbReference>
<feature type="transmembrane region" description="Helical" evidence="1">
    <location>
        <begin position="274"/>
        <end position="292"/>
    </location>
</feature>
<evidence type="ECO:0000259" key="2">
    <source>
        <dbReference type="PROSITE" id="PS50850"/>
    </source>
</evidence>
<dbReference type="GO" id="GO:0022857">
    <property type="term" value="F:transmembrane transporter activity"/>
    <property type="evidence" value="ECO:0007669"/>
    <property type="project" value="InterPro"/>
</dbReference>
<dbReference type="Gene3D" id="1.20.1250.20">
    <property type="entry name" value="MFS general substrate transporter like domains"/>
    <property type="match status" value="2"/>
</dbReference>
<feature type="transmembrane region" description="Helical" evidence="1">
    <location>
        <begin position="164"/>
        <end position="184"/>
    </location>
</feature>
<feature type="transmembrane region" description="Helical" evidence="1">
    <location>
        <begin position="70"/>
        <end position="88"/>
    </location>
</feature>
<keyword evidence="1" id="KW-0812">Transmembrane</keyword>
<dbReference type="PROSITE" id="PS50850">
    <property type="entry name" value="MFS"/>
    <property type="match status" value="1"/>
</dbReference>
<feature type="transmembrane region" description="Helical" evidence="1">
    <location>
        <begin position="332"/>
        <end position="353"/>
    </location>
</feature>
<feature type="transmembrane region" description="Helical" evidence="1">
    <location>
        <begin position="205"/>
        <end position="233"/>
    </location>
</feature>
<feature type="transmembrane region" description="Helical" evidence="1">
    <location>
        <begin position="94"/>
        <end position="113"/>
    </location>
</feature>
<accession>A0A1W1BLP0</accession>
<dbReference type="PANTHER" id="PTHR43129:SF1">
    <property type="entry name" value="FOSMIDOMYCIN RESISTANCE PROTEIN"/>
    <property type="match status" value="1"/>
</dbReference>
<proteinExistence type="predicted"/>
<dbReference type="PANTHER" id="PTHR43129">
    <property type="entry name" value="FOSMIDOMYCIN RESISTANCE PROTEIN"/>
    <property type="match status" value="1"/>
</dbReference>
<dbReference type="CDD" id="cd17478">
    <property type="entry name" value="MFS_FsR"/>
    <property type="match status" value="1"/>
</dbReference>
<evidence type="ECO:0000313" key="3">
    <source>
        <dbReference type="EMBL" id="SFV54427.1"/>
    </source>
</evidence>
<organism evidence="3">
    <name type="scientific">hydrothermal vent metagenome</name>
    <dbReference type="NCBI Taxonomy" id="652676"/>
    <lineage>
        <taxon>unclassified sequences</taxon>
        <taxon>metagenomes</taxon>
        <taxon>ecological metagenomes</taxon>
    </lineage>
</organism>
<evidence type="ECO:0000256" key="1">
    <source>
        <dbReference type="SAM" id="Phobius"/>
    </source>
</evidence>
<dbReference type="AlphaFoldDB" id="A0A1W1BLP0"/>